<dbReference type="AlphaFoldDB" id="A0A382ZSQ3"/>
<evidence type="ECO:0000256" key="3">
    <source>
        <dbReference type="ARBA" id="ARBA00022840"/>
    </source>
</evidence>
<reference evidence="6" key="1">
    <citation type="submission" date="2018-05" db="EMBL/GenBank/DDBJ databases">
        <authorList>
            <person name="Lanie J.A."/>
            <person name="Ng W.-L."/>
            <person name="Kazmierczak K.M."/>
            <person name="Andrzejewski T.M."/>
            <person name="Davidsen T.M."/>
            <person name="Wayne K.J."/>
            <person name="Tettelin H."/>
            <person name="Glass J.I."/>
            <person name="Rusch D."/>
            <person name="Podicherti R."/>
            <person name="Tsui H.-C.T."/>
            <person name="Winkler M.E."/>
        </authorList>
    </citation>
    <scope>NUCLEOTIDE SEQUENCE</scope>
</reference>
<dbReference type="InterPro" id="IPR011764">
    <property type="entry name" value="Biotin_carboxylation_dom"/>
</dbReference>
<dbReference type="EMBL" id="UINC01186177">
    <property type="protein sequence ID" value="SVD98279.1"/>
    <property type="molecule type" value="Genomic_DNA"/>
</dbReference>
<dbReference type="SMART" id="SM00878">
    <property type="entry name" value="Biotin_carb_C"/>
    <property type="match status" value="1"/>
</dbReference>
<keyword evidence="3" id="KW-0067">ATP-binding</keyword>
<dbReference type="Gene3D" id="3.30.470.20">
    <property type="entry name" value="ATP-grasp fold, B domain"/>
    <property type="match status" value="1"/>
</dbReference>
<dbReference type="PANTHER" id="PTHR18866">
    <property type="entry name" value="CARBOXYLASE:PYRUVATE/ACETYL-COA/PROPIONYL-COA CARBOXYLASE"/>
    <property type="match status" value="1"/>
</dbReference>
<evidence type="ECO:0000256" key="4">
    <source>
        <dbReference type="ARBA" id="ARBA00023267"/>
    </source>
</evidence>
<keyword evidence="4" id="KW-0092">Biotin</keyword>
<dbReference type="InterPro" id="IPR005482">
    <property type="entry name" value="Biotin_COase_C"/>
</dbReference>
<dbReference type="GO" id="GO:0005524">
    <property type="term" value="F:ATP binding"/>
    <property type="evidence" value="ECO:0007669"/>
    <property type="project" value="UniProtKB-KW"/>
</dbReference>
<dbReference type="InterPro" id="IPR011054">
    <property type="entry name" value="Rudment_hybrid_motif"/>
</dbReference>
<proteinExistence type="predicted"/>
<protein>
    <recommendedName>
        <fullName evidence="5">Biotin carboxylation domain-containing protein</fullName>
    </recommendedName>
</protein>
<evidence type="ECO:0000256" key="1">
    <source>
        <dbReference type="ARBA" id="ARBA00022598"/>
    </source>
</evidence>
<dbReference type="GO" id="GO:0016874">
    <property type="term" value="F:ligase activity"/>
    <property type="evidence" value="ECO:0007669"/>
    <property type="project" value="UniProtKB-KW"/>
</dbReference>
<feature type="non-terminal residue" evidence="6">
    <location>
        <position position="256"/>
    </location>
</feature>
<keyword evidence="1" id="KW-0436">Ligase</keyword>
<dbReference type="PROSITE" id="PS50979">
    <property type="entry name" value="BC"/>
    <property type="match status" value="1"/>
</dbReference>
<dbReference type="InterPro" id="IPR050856">
    <property type="entry name" value="Biotin_carboxylase_complex"/>
</dbReference>
<feature type="domain" description="Biotin carboxylation" evidence="5">
    <location>
        <begin position="1"/>
        <end position="91"/>
    </location>
</feature>
<sequence length="256" mass="27223">EAWEPAVEPKVRWDSGVGVGSVIGVDFDPMLAKVVAHGPTRREAAGRLALALEHLHLGGVTTNRDLLVATLRHEAFLAGYTTTDFLERHAPDTTRTHDAPTASRVATAATLWLRGRNRADALVLGTVPGGWRNARLPDPKITLSLMGYGEPAATVGYRYDRDGTFQVTVCHTRDGETASGKHHATIHDWTRTGIDLAVDGLRGQARITTVSADELAGRGEVLYVTMAGTTATLEVVPRSTVSGTEGSTGGLTAPMP</sequence>
<gene>
    <name evidence="6" type="ORF">METZ01_LOCUS451133</name>
</gene>
<evidence type="ECO:0000259" key="5">
    <source>
        <dbReference type="PROSITE" id="PS50979"/>
    </source>
</evidence>
<dbReference type="PANTHER" id="PTHR18866:SF126">
    <property type="entry name" value="BIOTIN CARBOXYLASE"/>
    <property type="match status" value="1"/>
</dbReference>
<dbReference type="Pfam" id="PF02785">
    <property type="entry name" value="Biotin_carb_C"/>
    <property type="match status" value="1"/>
</dbReference>
<accession>A0A382ZSQ3</accession>
<organism evidence="6">
    <name type="scientific">marine metagenome</name>
    <dbReference type="NCBI Taxonomy" id="408172"/>
    <lineage>
        <taxon>unclassified sequences</taxon>
        <taxon>metagenomes</taxon>
        <taxon>ecological metagenomes</taxon>
    </lineage>
</organism>
<keyword evidence="2" id="KW-0547">Nucleotide-binding</keyword>
<evidence type="ECO:0000256" key="2">
    <source>
        <dbReference type="ARBA" id="ARBA00022741"/>
    </source>
</evidence>
<evidence type="ECO:0000313" key="6">
    <source>
        <dbReference type="EMBL" id="SVD98279.1"/>
    </source>
</evidence>
<dbReference type="SUPFAM" id="SSF51246">
    <property type="entry name" value="Rudiment single hybrid motif"/>
    <property type="match status" value="1"/>
</dbReference>
<name>A0A382ZSQ3_9ZZZZ</name>
<feature type="non-terminal residue" evidence="6">
    <location>
        <position position="1"/>
    </location>
</feature>